<protein>
    <submittedName>
        <fullName evidence="1">Uncharacterized protein</fullName>
    </submittedName>
</protein>
<sequence>VKAVEGSLSNVIVCLDIEQVVFILLRSNDSFIYQLTFLIHGT</sequence>
<dbReference type="AlphaFoldDB" id="A0A382CWW1"/>
<proteinExistence type="predicted"/>
<name>A0A382CWW1_9ZZZZ</name>
<evidence type="ECO:0000313" key="1">
    <source>
        <dbReference type="EMBL" id="SVB30628.1"/>
    </source>
</evidence>
<dbReference type="EMBL" id="UINC01036522">
    <property type="protein sequence ID" value="SVB30628.1"/>
    <property type="molecule type" value="Genomic_DNA"/>
</dbReference>
<accession>A0A382CWW1</accession>
<reference evidence="1" key="1">
    <citation type="submission" date="2018-05" db="EMBL/GenBank/DDBJ databases">
        <authorList>
            <person name="Lanie J.A."/>
            <person name="Ng W.-L."/>
            <person name="Kazmierczak K.M."/>
            <person name="Andrzejewski T.M."/>
            <person name="Davidsen T.M."/>
            <person name="Wayne K.J."/>
            <person name="Tettelin H."/>
            <person name="Glass J.I."/>
            <person name="Rusch D."/>
            <person name="Podicherti R."/>
            <person name="Tsui H.-C.T."/>
            <person name="Winkler M.E."/>
        </authorList>
    </citation>
    <scope>NUCLEOTIDE SEQUENCE</scope>
</reference>
<gene>
    <name evidence="1" type="ORF">METZ01_LOCUS183482</name>
</gene>
<feature type="non-terminal residue" evidence="1">
    <location>
        <position position="1"/>
    </location>
</feature>
<organism evidence="1">
    <name type="scientific">marine metagenome</name>
    <dbReference type="NCBI Taxonomy" id="408172"/>
    <lineage>
        <taxon>unclassified sequences</taxon>
        <taxon>metagenomes</taxon>
        <taxon>ecological metagenomes</taxon>
    </lineage>
</organism>